<geneLocation type="plasmid" evidence="1">
    <name>pYE854</name>
</geneLocation>
<dbReference type="EMBL" id="AM905950">
    <property type="protein sequence ID" value="CAP20298.1"/>
    <property type="molecule type" value="Genomic_DNA"/>
</dbReference>
<evidence type="ECO:0000313" key="1">
    <source>
        <dbReference type="EMBL" id="CAP20298.1"/>
    </source>
</evidence>
<organism evidence="1">
    <name type="scientific">Yersinia enterocolitica</name>
    <dbReference type="NCBI Taxonomy" id="630"/>
    <lineage>
        <taxon>Bacteria</taxon>
        <taxon>Pseudomonadati</taxon>
        <taxon>Pseudomonadota</taxon>
        <taxon>Gammaproteobacteria</taxon>
        <taxon>Enterobacterales</taxon>
        <taxon>Yersiniaceae</taxon>
        <taxon>Yersinia</taxon>
    </lineage>
</organism>
<name>B0RL41_YEREN</name>
<reference evidence="1" key="1">
    <citation type="journal article" date="2008" name="J. Bacteriol.">
        <title>Genetic and functional properties of the self-transmissible Yersinia enterocolitica plasmid pYE854, which mobilizes the virulence plasmid pYV.</title>
        <authorList>
            <person name="Hammerl J.A."/>
            <person name="Klein I."/>
            <person name="Lanka E."/>
            <person name="Appel B."/>
            <person name="Hertwig S."/>
        </authorList>
    </citation>
    <scope>NUCLEOTIDE SEQUENCE [LARGE SCALE GENOMIC DNA]</scope>
    <source>
        <strain evidence="1">29854</strain>
        <plasmid evidence="1">pYE854</plasmid>
    </source>
</reference>
<keyword evidence="1" id="KW-0614">Plasmid</keyword>
<dbReference type="AlphaFoldDB" id="B0RL41"/>
<proteinExistence type="predicted"/>
<protein>
    <submittedName>
        <fullName evidence="1">Uncharacterized protein</fullName>
    </submittedName>
</protein>
<sequence>MMIFPRSSALLSVVTIRTLGVMTLSLNKCSGLLLLVFCAKLSAIIMKRQISGIT</sequence>
<accession>B0RL41</accession>